<accession>A0A285KZ12</accession>
<sequence length="191" mass="21618">MPTTQDYQELATQIAAHHRKRMDSIFAGRQDPGRFRIPEWAATTRETHVPPPDRNDYKRVVLGYGDDHSDCANQRRDCLNAVITKLKNGDIDASEATKENSACNDKQKQCEAAKDDDFTNKTNEAIEDNRDDQDAMASIIAAQNKALNFAYDLAAKIVEYLKDWIEKAVSEVIDWFKNTVGGFMNDIKGIF</sequence>
<reference evidence="1 2" key="1">
    <citation type="submission" date="2017-09" db="EMBL/GenBank/DDBJ databases">
        <authorList>
            <person name="Ehlers B."/>
            <person name="Leendertz F.H."/>
        </authorList>
    </citation>
    <scope>NUCLEOTIDE SEQUENCE [LARGE SCALE GENOMIC DNA]</scope>
    <source>
        <strain evidence="1 2">DSM 45537</strain>
    </source>
</reference>
<dbReference type="EMBL" id="OBEG01000001">
    <property type="protein sequence ID" value="SNY77908.1"/>
    <property type="molecule type" value="Genomic_DNA"/>
</dbReference>
<proteinExistence type="predicted"/>
<gene>
    <name evidence="1" type="ORF">SAMN04244553_1126</name>
</gene>
<protein>
    <submittedName>
        <fullName evidence="1">Uncharacterized protein</fullName>
    </submittedName>
</protein>
<dbReference type="RefSeq" id="WP_097243913.1">
    <property type="nucleotide sequence ID" value="NZ_OBEG01000001.1"/>
</dbReference>
<dbReference type="AlphaFoldDB" id="A0A285KZ12"/>
<name>A0A285KZ12_9NOCA</name>
<dbReference type="Proteomes" id="UP000219565">
    <property type="component" value="Unassembled WGS sequence"/>
</dbReference>
<organism evidence="1 2">
    <name type="scientific">Nocardia amikacinitolerans</name>
    <dbReference type="NCBI Taxonomy" id="756689"/>
    <lineage>
        <taxon>Bacteria</taxon>
        <taxon>Bacillati</taxon>
        <taxon>Actinomycetota</taxon>
        <taxon>Actinomycetes</taxon>
        <taxon>Mycobacteriales</taxon>
        <taxon>Nocardiaceae</taxon>
        <taxon>Nocardia</taxon>
    </lineage>
</organism>
<evidence type="ECO:0000313" key="1">
    <source>
        <dbReference type="EMBL" id="SNY77908.1"/>
    </source>
</evidence>
<keyword evidence="2" id="KW-1185">Reference proteome</keyword>
<evidence type="ECO:0000313" key="2">
    <source>
        <dbReference type="Proteomes" id="UP000219565"/>
    </source>
</evidence>
<dbReference type="OrthoDB" id="5184825at2"/>